<evidence type="ECO:0000313" key="4">
    <source>
        <dbReference type="Proteomes" id="UP000295499"/>
    </source>
</evidence>
<feature type="transmembrane region" description="Helical" evidence="1">
    <location>
        <begin position="476"/>
        <end position="495"/>
    </location>
</feature>
<feature type="domain" description="Peptidase M1 membrane alanine aminopeptidase" evidence="2">
    <location>
        <begin position="843"/>
        <end position="1056"/>
    </location>
</feature>
<feature type="transmembrane region" description="Helical" evidence="1">
    <location>
        <begin position="172"/>
        <end position="191"/>
    </location>
</feature>
<feature type="transmembrane region" description="Helical" evidence="1">
    <location>
        <begin position="105"/>
        <end position="127"/>
    </location>
</feature>
<feature type="transmembrane region" description="Helical" evidence="1">
    <location>
        <begin position="447"/>
        <end position="469"/>
    </location>
</feature>
<dbReference type="Pfam" id="PF01433">
    <property type="entry name" value="Peptidase_M1"/>
    <property type="match status" value="1"/>
</dbReference>
<feature type="transmembrane region" description="Helical" evidence="1">
    <location>
        <begin position="366"/>
        <end position="383"/>
    </location>
</feature>
<gene>
    <name evidence="3" type="ORF">CLV32_3817</name>
</gene>
<dbReference type="Gene3D" id="1.10.390.10">
    <property type="entry name" value="Neutral Protease Domain 2"/>
    <property type="match status" value="1"/>
</dbReference>
<feature type="transmembrane region" description="Helical" evidence="1">
    <location>
        <begin position="139"/>
        <end position="165"/>
    </location>
</feature>
<protein>
    <submittedName>
        <fullName evidence="3">Peptidase M1-like protein</fullName>
    </submittedName>
</protein>
<name>A0A4R6IEK0_9SPHI</name>
<feature type="transmembrane region" description="Helical" evidence="1">
    <location>
        <begin position="559"/>
        <end position="575"/>
    </location>
</feature>
<organism evidence="3 4">
    <name type="scientific">Pedobacter duraquae</name>
    <dbReference type="NCBI Taxonomy" id="425511"/>
    <lineage>
        <taxon>Bacteria</taxon>
        <taxon>Pseudomonadati</taxon>
        <taxon>Bacteroidota</taxon>
        <taxon>Sphingobacteriia</taxon>
        <taxon>Sphingobacteriales</taxon>
        <taxon>Sphingobacteriaceae</taxon>
        <taxon>Pedobacter</taxon>
    </lineage>
</organism>
<keyword evidence="1" id="KW-0472">Membrane</keyword>
<feature type="transmembrane region" description="Helical" evidence="1">
    <location>
        <begin position="325"/>
        <end position="346"/>
    </location>
</feature>
<keyword evidence="1" id="KW-1133">Transmembrane helix</keyword>
<feature type="transmembrane region" description="Helical" evidence="1">
    <location>
        <begin position="54"/>
        <end position="77"/>
    </location>
</feature>
<dbReference type="AlphaFoldDB" id="A0A4R6IEK0"/>
<dbReference type="Proteomes" id="UP000295499">
    <property type="component" value="Unassembled WGS sequence"/>
</dbReference>
<dbReference type="SUPFAM" id="SSF55486">
    <property type="entry name" value="Metalloproteases ('zincins'), catalytic domain"/>
    <property type="match status" value="1"/>
</dbReference>
<dbReference type="RefSeq" id="WP_133558320.1">
    <property type="nucleotide sequence ID" value="NZ_SNWM01000005.1"/>
</dbReference>
<sequence length="1060" mass="120390">MNALLKFELSNYFKKPAIYLLLSGLIILGFLIGFRQLSLSTGPEIHKNSPYAVAHMIGFLSLLGIFISTLLAALTLFKEKDTGFNLLLYATPLTKTSYLWSRFNSVFIISSIALFVTVLGFALGQLADPDRSVYGQFSFYLYIQPVLLLILPNALLCTAIVCSVAWLTQNKLIVYLSGLFLYIIYMILLLYSGSPLMAGGLPQSPDIIALAARIDPFGLSAFYQQTNPWTLQQKNNQAISFSGSLFQNRMMYLALAFVLLVFVWKTFRLSVNSKQKKVAASIDVGQETKGRIYKPAKVFVSGFKYQFQSLTSLIRLDLNFIVRGIPFLLTAVLLIFFMGMEFYGTIDQGIRLPEQYASTALMVNRIIYNLPGMLILAVLFYSNELYWRSSSNRVNLIEDSTPVGAIVPFAAKWISLSCLILVLLTLVIGAGIFFQFVYQYLEIKWTVYLMLYLLIGAPIMLAAAMILVIQKLVNHRWFGLVAACIVIFLLATSIGKSIGLTHPLLRFIGAYTGKYSEMNGWDAYLPAFFWRLCFGCSFTLLLVILLLKFKLMKHPSVRILLILLTSFTLLSGSYIQQHLRRQNVTDLLDKQQEYEVLFRKFADLPQPTVTAIKTKVELYPDRNAYHVVGIYTLSNATQKPIDSILLTFDEAITMEQARYISPKEQIAIHHKAGFIHLKKPLRPGDQASFQFSFAYNWDGFNGHEAFNAIVNNGSFVRLSNYFPRFGYQSGLEIDNLQERRKRHLGSPTPLKMLEAPRAYADDFIRLDMTIGVNHGQTAVGVGALIGQWKKGGRNYYRYQTPEPIPFRFGLAAANYHITCRAYKGKSIEVYYDPEHFENVFHLIENAVRTLDYCQKNFSPYPFKTIRFVEVSSFTEGFAGTAYPATIFMTENMIFHTNLKGDKGQDVINELAGHELSHQWWGAGQLVPDDREGSKLLTETLAMYTELMLVKHSIGDKRVLENVAMHRGIYLNERGFSKETPLYKVRPEDIHLHYSKGLVVMYQLTKLVGEKNVNQALREVLRKHAYPNSRPISTDLIEELYMVSKPAMHKQIDHLFKQTGL</sequence>
<comment type="caution">
    <text evidence="3">The sequence shown here is derived from an EMBL/GenBank/DDBJ whole genome shotgun (WGS) entry which is preliminary data.</text>
</comment>
<evidence type="ECO:0000259" key="2">
    <source>
        <dbReference type="Pfam" id="PF01433"/>
    </source>
</evidence>
<dbReference type="GO" id="GO:0008270">
    <property type="term" value="F:zinc ion binding"/>
    <property type="evidence" value="ECO:0007669"/>
    <property type="project" value="InterPro"/>
</dbReference>
<reference evidence="3 4" key="1">
    <citation type="submission" date="2019-03" db="EMBL/GenBank/DDBJ databases">
        <title>Genomic Encyclopedia of Archaeal and Bacterial Type Strains, Phase II (KMG-II): from individual species to whole genera.</title>
        <authorList>
            <person name="Goeker M."/>
        </authorList>
    </citation>
    <scope>NUCLEOTIDE SEQUENCE [LARGE SCALE GENOMIC DNA]</scope>
    <source>
        <strain evidence="3 4">DSM 19034</strain>
    </source>
</reference>
<proteinExistence type="predicted"/>
<evidence type="ECO:0000313" key="3">
    <source>
        <dbReference type="EMBL" id="TDO20058.1"/>
    </source>
</evidence>
<dbReference type="OrthoDB" id="100605at2"/>
<feature type="transmembrane region" description="Helical" evidence="1">
    <location>
        <begin position="418"/>
        <end position="441"/>
    </location>
</feature>
<feature type="transmembrane region" description="Helical" evidence="1">
    <location>
        <begin position="16"/>
        <end position="34"/>
    </location>
</feature>
<feature type="transmembrane region" description="Helical" evidence="1">
    <location>
        <begin position="250"/>
        <end position="267"/>
    </location>
</feature>
<keyword evidence="1" id="KW-0812">Transmembrane</keyword>
<dbReference type="EMBL" id="SNWM01000005">
    <property type="protein sequence ID" value="TDO20058.1"/>
    <property type="molecule type" value="Genomic_DNA"/>
</dbReference>
<dbReference type="GO" id="GO:0008237">
    <property type="term" value="F:metallopeptidase activity"/>
    <property type="evidence" value="ECO:0007669"/>
    <property type="project" value="InterPro"/>
</dbReference>
<keyword evidence="4" id="KW-1185">Reference proteome</keyword>
<feature type="transmembrane region" description="Helical" evidence="1">
    <location>
        <begin position="528"/>
        <end position="547"/>
    </location>
</feature>
<evidence type="ECO:0000256" key="1">
    <source>
        <dbReference type="SAM" id="Phobius"/>
    </source>
</evidence>
<dbReference type="InterPro" id="IPR027268">
    <property type="entry name" value="Peptidase_M4/M1_CTD_sf"/>
</dbReference>
<accession>A0A4R6IEK0</accession>
<dbReference type="InterPro" id="IPR014782">
    <property type="entry name" value="Peptidase_M1_dom"/>
</dbReference>